<dbReference type="AlphaFoldDB" id="A0A9D9ICH0"/>
<keyword evidence="4" id="KW-0375">Hydrogen ion transport</keyword>
<keyword evidence="4" id="KW-0066">ATP synthesis</keyword>
<evidence type="ECO:0000256" key="4">
    <source>
        <dbReference type="HAMAP-Rule" id="MF_00271"/>
    </source>
</evidence>
<dbReference type="Pfam" id="PF01813">
    <property type="entry name" value="ATP-synt_D"/>
    <property type="match status" value="1"/>
</dbReference>
<gene>
    <name evidence="4" type="primary">atpD</name>
    <name evidence="6" type="ORF">IAA72_07870</name>
</gene>
<evidence type="ECO:0000256" key="2">
    <source>
        <dbReference type="ARBA" id="ARBA00022448"/>
    </source>
</evidence>
<dbReference type="Proteomes" id="UP000810292">
    <property type="component" value="Unassembled WGS sequence"/>
</dbReference>
<organism evidence="6 7">
    <name type="scientific">Candidatus Ornithospirochaeta stercoravium</name>
    <dbReference type="NCBI Taxonomy" id="2840897"/>
    <lineage>
        <taxon>Bacteria</taxon>
        <taxon>Pseudomonadati</taxon>
        <taxon>Spirochaetota</taxon>
        <taxon>Spirochaetia</taxon>
        <taxon>Spirochaetales</taxon>
        <taxon>Spirochaetaceae</taxon>
        <taxon>Spirochaetaceae incertae sedis</taxon>
        <taxon>Candidatus Ornithospirochaeta</taxon>
    </lineage>
</organism>
<dbReference type="Gene3D" id="1.10.287.3240">
    <property type="match status" value="1"/>
</dbReference>
<comment type="similarity">
    <text evidence="1 4">Belongs to the V-ATPase D subunit family.</text>
</comment>
<protein>
    <recommendedName>
        <fullName evidence="4">V-type ATP synthase subunit D</fullName>
    </recommendedName>
    <alternativeName>
        <fullName evidence="4">V-ATPase subunit D</fullName>
    </alternativeName>
</protein>
<dbReference type="PANTHER" id="PTHR11671">
    <property type="entry name" value="V-TYPE ATP SYNTHASE SUBUNIT D"/>
    <property type="match status" value="1"/>
</dbReference>
<keyword evidence="3 4" id="KW-0406">Ion transport</keyword>
<keyword evidence="2 4" id="KW-0813">Transport</keyword>
<evidence type="ECO:0000256" key="3">
    <source>
        <dbReference type="ARBA" id="ARBA00023065"/>
    </source>
</evidence>
<keyword evidence="5" id="KW-0175">Coiled coil</keyword>
<evidence type="ECO:0000256" key="5">
    <source>
        <dbReference type="SAM" id="Coils"/>
    </source>
</evidence>
<accession>A0A9D9ICH0</accession>
<dbReference type="HAMAP" id="MF_00271">
    <property type="entry name" value="ATP_synth_D_arch"/>
    <property type="match status" value="1"/>
</dbReference>
<dbReference type="GO" id="GO:0046961">
    <property type="term" value="F:proton-transporting ATPase activity, rotational mechanism"/>
    <property type="evidence" value="ECO:0007669"/>
    <property type="project" value="InterPro"/>
</dbReference>
<dbReference type="GO" id="GO:0046933">
    <property type="term" value="F:proton-transporting ATP synthase activity, rotational mechanism"/>
    <property type="evidence" value="ECO:0007669"/>
    <property type="project" value="UniProtKB-UniRule"/>
</dbReference>
<dbReference type="GO" id="GO:0042777">
    <property type="term" value="P:proton motive force-driven plasma membrane ATP synthesis"/>
    <property type="evidence" value="ECO:0007669"/>
    <property type="project" value="UniProtKB-UniRule"/>
</dbReference>
<evidence type="ECO:0000313" key="7">
    <source>
        <dbReference type="Proteomes" id="UP000810292"/>
    </source>
</evidence>
<sequence length="208" mass="23204">MNTNIAPTKSNLMKIKDELAFSKTGYDLLDQKRSILVSELLTLVDQAVDYQNRVEKALKEADEALEDAIMHMGRLKVANLAGAVNISSSITLTSRKVMGVALPRVSTEFSGSGPFFSPEGTSMLSEVAVSKYRDALSLMGQMAELKVSIMRLAREVRKTIRKVNSLEKLVIPDREATVRYLTGRIEEAERESMIQMKSVKSRMERMGK</sequence>
<comment type="function">
    <text evidence="4">Produces ATP from ADP in the presence of a proton gradient across the membrane.</text>
</comment>
<dbReference type="NCBIfam" id="TIGR00309">
    <property type="entry name" value="V_ATPase_subD"/>
    <property type="match status" value="1"/>
</dbReference>
<dbReference type="EMBL" id="JADIMF010000132">
    <property type="protein sequence ID" value="MBO8469686.1"/>
    <property type="molecule type" value="Genomic_DNA"/>
</dbReference>
<dbReference type="GO" id="GO:0005524">
    <property type="term" value="F:ATP binding"/>
    <property type="evidence" value="ECO:0007669"/>
    <property type="project" value="UniProtKB-UniRule"/>
</dbReference>
<name>A0A9D9ICH0_9SPIO</name>
<proteinExistence type="inferred from homology"/>
<reference evidence="6" key="2">
    <citation type="journal article" date="2021" name="PeerJ">
        <title>Extensive microbial diversity within the chicken gut microbiome revealed by metagenomics and culture.</title>
        <authorList>
            <person name="Gilroy R."/>
            <person name="Ravi A."/>
            <person name="Getino M."/>
            <person name="Pursley I."/>
            <person name="Horton D.L."/>
            <person name="Alikhan N.F."/>
            <person name="Baker D."/>
            <person name="Gharbi K."/>
            <person name="Hall N."/>
            <person name="Watson M."/>
            <person name="Adriaenssens E.M."/>
            <person name="Foster-Nyarko E."/>
            <person name="Jarju S."/>
            <person name="Secka A."/>
            <person name="Antonio M."/>
            <person name="Oren A."/>
            <person name="Chaudhuri R.R."/>
            <person name="La Ragione R."/>
            <person name="Hildebrand F."/>
            <person name="Pallen M.J."/>
        </authorList>
    </citation>
    <scope>NUCLEOTIDE SEQUENCE</scope>
    <source>
        <strain evidence="6">14700</strain>
    </source>
</reference>
<feature type="coiled-coil region" evidence="5">
    <location>
        <begin position="40"/>
        <end position="67"/>
    </location>
</feature>
<evidence type="ECO:0000256" key="1">
    <source>
        <dbReference type="ARBA" id="ARBA00005850"/>
    </source>
</evidence>
<reference evidence="6" key="1">
    <citation type="submission" date="2020-10" db="EMBL/GenBank/DDBJ databases">
        <authorList>
            <person name="Gilroy R."/>
        </authorList>
    </citation>
    <scope>NUCLEOTIDE SEQUENCE</scope>
    <source>
        <strain evidence="6">14700</strain>
    </source>
</reference>
<dbReference type="InterPro" id="IPR002699">
    <property type="entry name" value="V_ATPase_D"/>
</dbReference>
<comment type="caution">
    <text evidence="6">The sequence shown here is derived from an EMBL/GenBank/DDBJ whole genome shotgun (WGS) entry which is preliminary data.</text>
</comment>
<evidence type="ECO:0000313" key="6">
    <source>
        <dbReference type="EMBL" id="MBO8469686.1"/>
    </source>
</evidence>